<feature type="signal peptide" evidence="2">
    <location>
        <begin position="1"/>
        <end position="24"/>
    </location>
</feature>
<dbReference type="InterPro" id="IPR041371">
    <property type="entry name" value="GH92_N"/>
</dbReference>
<dbReference type="InterPro" id="IPR014718">
    <property type="entry name" value="GH-type_carb-bd"/>
</dbReference>
<reference evidence="5" key="1">
    <citation type="submission" date="2014-02" db="EMBL/GenBank/DDBJ databases">
        <title>The Genome Sequence of Trichophyton rubrum (morphotype fischeri) CBS 288.86.</title>
        <authorList>
            <consortium name="The Broad Institute Genomics Platform"/>
            <person name="Cuomo C.A."/>
            <person name="White T.C."/>
            <person name="Graser Y."/>
            <person name="Martinez-Rossi N."/>
            <person name="Heitman J."/>
            <person name="Young S.K."/>
            <person name="Zeng Q."/>
            <person name="Gargeya S."/>
            <person name="Abouelleil A."/>
            <person name="Alvarado L."/>
            <person name="Chapman S.B."/>
            <person name="Gainer-Dewar J."/>
            <person name="Goldberg J."/>
            <person name="Griggs A."/>
            <person name="Gujja S."/>
            <person name="Hansen M."/>
            <person name="Howarth C."/>
            <person name="Imamovic A."/>
            <person name="Larimer J."/>
            <person name="Martinez D."/>
            <person name="Murphy C."/>
            <person name="Pearson M.D."/>
            <person name="Persinoti G."/>
            <person name="Poon T."/>
            <person name="Priest M."/>
            <person name="Roberts A.D."/>
            <person name="Saif S."/>
            <person name="Shea T.D."/>
            <person name="Sykes S.N."/>
            <person name="Wortman J."/>
            <person name="Nusbaum C."/>
            <person name="Birren B."/>
        </authorList>
    </citation>
    <scope>NUCLEOTIDE SEQUENCE [LARGE SCALE GENOMIC DNA]</scope>
    <source>
        <strain evidence="5">CBS 288.86</strain>
    </source>
</reference>
<dbReference type="HOGENOM" id="CLU_003690_4_1_1"/>
<feature type="region of interest" description="Disordered" evidence="1">
    <location>
        <begin position="772"/>
        <end position="796"/>
    </location>
</feature>
<dbReference type="SUPFAM" id="SSF48208">
    <property type="entry name" value="Six-hairpin glycosidases"/>
    <property type="match status" value="1"/>
</dbReference>
<dbReference type="Gene3D" id="2.70.98.10">
    <property type="match status" value="1"/>
</dbReference>
<feature type="chain" id="PRO_5001507757" description="Alpha-1,2-mannosidase" evidence="2">
    <location>
        <begin position="25"/>
        <end position="796"/>
    </location>
</feature>
<dbReference type="InterPro" id="IPR008928">
    <property type="entry name" value="6-hairpin_glycosidase_sf"/>
</dbReference>
<dbReference type="InterPro" id="IPR012939">
    <property type="entry name" value="Glyco_hydro_92"/>
</dbReference>
<evidence type="ECO:0008006" key="6">
    <source>
        <dbReference type="Google" id="ProtNLM"/>
    </source>
</evidence>
<feature type="domain" description="Glycosyl hydrolase family 92" evidence="3">
    <location>
        <begin position="289"/>
        <end position="768"/>
    </location>
</feature>
<accession>A0A022VMA7</accession>
<dbReference type="GO" id="GO:0030246">
    <property type="term" value="F:carbohydrate binding"/>
    <property type="evidence" value="ECO:0007669"/>
    <property type="project" value="InterPro"/>
</dbReference>
<dbReference type="Pfam" id="PF07971">
    <property type="entry name" value="Glyco_hydro_92"/>
    <property type="match status" value="1"/>
</dbReference>
<keyword evidence="2" id="KW-0732">Signal</keyword>
<dbReference type="FunFam" id="1.20.1610.10:FF:000002">
    <property type="entry name" value="Alpha-1,2-mannosidase family protein"/>
    <property type="match status" value="1"/>
</dbReference>
<evidence type="ECO:0000256" key="1">
    <source>
        <dbReference type="SAM" id="MobiDB-lite"/>
    </source>
</evidence>
<protein>
    <recommendedName>
        <fullName evidence="6">Alpha-1,2-mannosidase</fullName>
    </recommendedName>
</protein>
<dbReference type="InterPro" id="IPR005887">
    <property type="entry name" value="GH92_a_mannosidase_put"/>
</dbReference>
<dbReference type="Pfam" id="PF17678">
    <property type="entry name" value="Glyco_hydro_92N"/>
    <property type="match status" value="1"/>
</dbReference>
<sequence>MAFAAWLRYPSLLTLGLLVSQVTAQHKGDILRYVDQLVGTANGGHAFPGASLPYGMAKAVADVDGSENYGGFTTEGSNVTGFSHMHDSGTGGKPSMGNFPLVPQICQDDDINKCKFSKEDRAVHYIADSVKARPGYFALKLINGIAAEMTVTEHAALYHFDFPHSNAESNGTLPVILVDLTDIQDSRQNAAISLDENTLRVKANGTFLPSFGIGTYNSFVCVDFSGAKAKDTGVYISNRAGTQPKALSVGRGFNLFYIKAGTYLQFQGSSNGPTRVSARVGLSFINEDQACKNAEKEIPGSNWDFEKVRTDAESAWKEKLALISLKAGGVSDTFQRTFWSAIYRTMISPQDYTGENPLWQSNEPYFDSFYCLWDSFRSQIPLLAIIDPSALAKMIRSLLDTYKHQGWLPDCRMSLCKGFTQSGSNADVVIADAYVKNITDNIDWDLAYEAVVKDAEVEPSDWSVEGRGGLMSWKSVGYIPAQDYDYLGTGITTRSISRTVEYSYNDYCVGVLGKGLGKENEKYFQRSGNWQNLFKADQTSFINGTDTGFVGFFQPRYYNGTWGYQDPILCSNIAAFCSLTSNSQETYESGIWENQFFVPHDMSTLITLLGGRSKFVARLDYLHDSKILYIGNEPSFLATFLYHYAGRPALSAKRAHTYIPSLFNDTTTGVPGNDDSGAMGSFTVFAMMGLFPNPGQNVYFIMPPFFEAVSIKHPVTGKTATVRNVNFDSRYENIYIQRARLNGKEYTRNWIGHEFFLNGGTLELTLGKEESSWGTGQNDVPPSLGAGIERDGLRFT</sequence>
<dbReference type="Gene3D" id="3.30.2080.10">
    <property type="entry name" value="GH92 mannosidase domain"/>
    <property type="match status" value="1"/>
</dbReference>
<evidence type="ECO:0000313" key="5">
    <source>
        <dbReference type="EMBL" id="EZF47447.1"/>
    </source>
</evidence>
<dbReference type="PANTHER" id="PTHR12143:SF42">
    <property type="entry name" value="PUTATIVE SUBFAMILY (AFU_ORTHOLOGUE AFUA_6G13760)-RELATED"/>
    <property type="match status" value="1"/>
</dbReference>
<evidence type="ECO:0000259" key="4">
    <source>
        <dbReference type="Pfam" id="PF17678"/>
    </source>
</evidence>
<name>A0A022VMA7_TRIRU</name>
<evidence type="ECO:0000256" key="2">
    <source>
        <dbReference type="SAM" id="SignalP"/>
    </source>
</evidence>
<dbReference type="GO" id="GO:0006516">
    <property type="term" value="P:glycoprotein catabolic process"/>
    <property type="evidence" value="ECO:0007669"/>
    <property type="project" value="TreeGrafter"/>
</dbReference>
<proteinExistence type="predicted"/>
<evidence type="ECO:0000259" key="3">
    <source>
        <dbReference type="Pfam" id="PF07971"/>
    </source>
</evidence>
<dbReference type="FunFam" id="2.70.98.10:FF:000010">
    <property type="entry name" value="Alpha-1,2-mannosidase family protein"/>
    <property type="match status" value="1"/>
</dbReference>
<dbReference type="Gene3D" id="1.20.1610.10">
    <property type="entry name" value="alpha-1,2-mannosidases domains"/>
    <property type="match status" value="1"/>
</dbReference>
<dbReference type="PANTHER" id="PTHR12143">
    <property type="entry name" value="PEPTIDE N-GLYCANASE PNGASE -RELATED"/>
    <property type="match status" value="1"/>
</dbReference>
<dbReference type="GO" id="GO:0005975">
    <property type="term" value="P:carbohydrate metabolic process"/>
    <property type="evidence" value="ECO:0007669"/>
    <property type="project" value="InterPro"/>
</dbReference>
<gene>
    <name evidence="5" type="ORF">H103_08728</name>
</gene>
<dbReference type="EMBL" id="KK207944">
    <property type="protein sequence ID" value="EZF47447.1"/>
    <property type="molecule type" value="Genomic_DNA"/>
</dbReference>
<dbReference type="Proteomes" id="UP000023758">
    <property type="component" value="Unassembled WGS sequence"/>
</dbReference>
<dbReference type="OrthoDB" id="449263at2759"/>
<feature type="domain" description="Glycosyl hydrolase family 92 N-terminal" evidence="4">
    <location>
        <begin position="33"/>
        <end position="283"/>
    </location>
</feature>
<dbReference type="NCBIfam" id="TIGR01180">
    <property type="entry name" value="aman2_put"/>
    <property type="match status" value="1"/>
</dbReference>
<dbReference type="Gene3D" id="1.20.1050.60">
    <property type="entry name" value="alpha-1,2-mannosidase"/>
    <property type="match status" value="1"/>
</dbReference>
<dbReference type="InterPro" id="IPR050883">
    <property type="entry name" value="PNGase"/>
</dbReference>
<dbReference type="GO" id="GO:0000224">
    <property type="term" value="F:peptide-N4-(N-acetyl-beta-glucosaminyl)asparagine amidase activity"/>
    <property type="evidence" value="ECO:0007669"/>
    <property type="project" value="TreeGrafter"/>
</dbReference>
<organism evidence="5">
    <name type="scientific">Trichophyton rubrum CBS 288.86</name>
    <dbReference type="NCBI Taxonomy" id="1215330"/>
    <lineage>
        <taxon>Eukaryota</taxon>
        <taxon>Fungi</taxon>
        <taxon>Dikarya</taxon>
        <taxon>Ascomycota</taxon>
        <taxon>Pezizomycotina</taxon>
        <taxon>Eurotiomycetes</taxon>
        <taxon>Eurotiomycetidae</taxon>
        <taxon>Onygenales</taxon>
        <taxon>Arthrodermataceae</taxon>
        <taxon>Trichophyton</taxon>
    </lineage>
</organism>
<dbReference type="AlphaFoldDB" id="A0A022VMA7"/>
<dbReference type="FunFam" id="1.20.1050.60:FF:000002">
    <property type="entry name" value="Glycosyl hydrolase family 92"/>
    <property type="match status" value="1"/>
</dbReference>
<dbReference type="GO" id="GO:0005634">
    <property type="term" value="C:nucleus"/>
    <property type="evidence" value="ECO:0007669"/>
    <property type="project" value="TreeGrafter"/>
</dbReference>
<dbReference type="GO" id="GO:0005829">
    <property type="term" value="C:cytosol"/>
    <property type="evidence" value="ECO:0007669"/>
    <property type="project" value="TreeGrafter"/>
</dbReference>
<dbReference type="FunFam" id="3.30.2080.10:FF:000001">
    <property type="entry name" value="Alpha-1,2-mannosidase subfamily"/>
    <property type="match status" value="1"/>
</dbReference>